<reference evidence="1" key="1">
    <citation type="submission" date="2020-08" db="EMBL/GenBank/DDBJ databases">
        <title>Multicomponent nature underlies the extraordinary mechanical properties of spider dragline silk.</title>
        <authorList>
            <person name="Kono N."/>
            <person name="Nakamura H."/>
            <person name="Mori M."/>
            <person name="Yoshida Y."/>
            <person name="Ohtoshi R."/>
            <person name="Malay A.D."/>
            <person name="Moran D.A.P."/>
            <person name="Tomita M."/>
            <person name="Numata K."/>
            <person name="Arakawa K."/>
        </authorList>
    </citation>
    <scope>NUCLEOTIDE SEQUENCE</scope>
</reference>
<dbReference type="EMBL" id="BMAV01017765">
    <property type="protein sequence ID" value="GFY69725.1"/>
    <property type="molecule type" value="Genomic_DNA"/>
</dbReference>
<sequence>MGSRPSSVRVALSGGVTSTCLVTMGTAGLRKSSTTCGWGSLPGHTFPLFTRSPHPEEVGEESKRIRTLYTHSPSVESSSGRKRLCRTLMGFYEGSLGSAVGKLVR</sequence>
<accession>A0A8X7CL69</accession>
<name>A0A8X7CL69_9ARAC</name>
<comment type="caution">
    <text evidence="1">The sequence shown here is derived from an EMBL/GenBank/DDBJ whole genome shotgun (WGS) entry which is preliminary data.</text>
</comment>
<protein>
    <submittedName>
        <fullName evidence="1">Uncharacterized protein</fullName>
    </submittedName>
</protein>
<dbReference type="AlphaFoldDB" id="A0A8X7CL69"/>
<evidence type="ECO:0000313" key="1">
    <source>
        <dbReference type="EMBL" id="GFY69725.1"/>
    </source>
</evidence>
<gene>
    <name evidence="1" type="ORF">TNIN_438881</name>
</gene>
<evidence type="ECO:0000313" key="2">
    <source>
        <dbReference type="Proteomes" id="UP000886998"/>
    </source>
</evidence>
<proteinExistence type="predicted"/>
<dbReference type="Proteomes" id="UP000886998">
    <property type="component" value="Unassembled WGS sequence"/>
</dbReference>
<organism evidence="1 2">
    <name type="scientific">Trichonephila inaurata madagascariensis</name>
    <dbReference type="NCBI Taxonomy" id="2747483"/>
    <lineage>
        <taxon>Eukaryota</taxon>
        <taxon>Metazoa</taxon>
        <taxon>Ecdysozoa</taxon>
        <taxon>Arthropoda</taxon>
        <taxon>Chelicerata</taxon>
        <taxon>Arachnida</taxon>
        <taxon>Araneae</taxon>
        <taxon>Araneomorphae</taxon>
        <taxon>Entelegynae</taxon>
        <taxon>Araneoidea</taxon>
        <taxon>Nephilidae</taxon>
        <taxon>Trichonephila</taxon>
        <taxon>Trichonephila inaurata</taxon>
    </lineage>
</organism>
<keyword evidence="2" id="KW-1185">Reference proteome</keyword>